<evidence type="ECO:0000256" key="2">
    <source>
        <dbReference type="ARBA" id="ARBA00023015"/>
    </source>
</evidence>
<accession>A0ABW1MP23</accession>
<organism evidence="6 7">
    <name type="scientific">Streptomyces ochraceiscleroticus</name>
    <dbReference type="NCBI Taxonomy" id="47761"/>
    <lineage>
        <taxon>Bacteria</taxon>
        <taxon>Bacillati</taxon>
        <taxon>Actinomycetota</taxon>
        <taxon>Actinomycetes</taxon>
        <taxon>Kitasatosporales</taxon>
        <taxon>Streptomycetaceae</taxon>
        <taxon>Streptomyces</taxon>
    </lineage>
</organism>
<evidence type="ECO:0000256" key="3">
    <source>
        <dbReference type="ARBA" id="ARBA00023125"/>
    </source>
</evidence>
<evidence type="ECO:0000256" key="5">
    <source>
        <dbReference type="SAM" id="MobiDB-lite"/>
    </source>
</evidence>
<reference evidence="7" key="1">
    <citation type="journal article" date="2019" name="Int. J. Syst. Evol. Microbiol.">
        <title>The Global Catalogue of Microorganisms (GCM) 10K type strain sequencing project: providing services to taxonomists for standard genome sequencing and annotation.</title>
        <authorList>
            <consortium name="The Broad Institute Genomics Platform"/>
            <consortium name="The Broad Institute Genome Sequencing Center for Infectious Disease"/>
            <person name="Wu L."/>
            <person name="Ma J."/>
        </authorList>
    </citation>
    <scope>NUCLEOTIDE SEQUENCE [LARGE SCALE GENOMIC DNA]</scope>
    <source>
        <strain evidence="7">CGMCC 1.15180</strain>
    </source>
</reference>
<dbReference type="InterPro" id="IPR005650">
    <property type="entry name" value="BlaI_family"/>
</dbReference>
<comment type="caution">
    <text evidence="6">The sequence shown here is derived from an EMBL/GenBank/DDBJ whole genome shotgun (WGS) entry which is preliminary data.</text>
</comment>
<keyword evidence="7" id="KW-1185">Reference proteome</keyword>
<dbReference type="Gene3D" id="1.10.10.10">
    <property type="entry name" value="Winged helix-like DNA-binding domain superfamily/Winged helix DNA-binding domain"/>
    <property type="match status" value="1"/>
</dbReference>
<evidence type="ECO:0000313" key="6">
    <source>
        <dbReference type="EMBL" id="MFC6065428.1"/>
    </source>
</evidence>
<dbReference type="EMBL" id="JBHSPX010000007">
    <property type="protein sequence ID" value="MFC6065428.1"/>
    <property type="molecule type" value="Genomic_DNA"/>
</dbReference>
<dbReference type="RefSeq" id="WP_382467478.1">
    <property type="nucleotide sequence ID" value="NZ_JBHSPX010000007.1"/>
</dbReference>
<proteinExistence type="inferred from homology"/>
<protein>
    <submittedName>
        <fullName evidence="6">BlaI/MecI/CopY family transcriptional regulator</fullName>
    </submittedName>
</protein>
<sequence>MPRPAPSPQAARAARREKGRPEALRAFGELESDIMRVVWASEESLSIQRLTDVLNEERPLAYATVMTVTERLRTKGWLERNKHNRCAASRRWPRMTRRRRSTAGAPWPRRYWRCAPWVSLSPCPGCPR</sequence>
<keyword evidence="2" id="KW-0805">Transcription regulation</keyword>
<keyword evidence="4" id="KW-0804">Transcription</keyword>
<dbReference type="Proteomes" id="UP001596139">
    <property type="component" value="Unassembled WGS sequence"/>
</dbReference>
<dbReference type="InterPro" id="IPR036390">
    <property type="entry name" value="WH_DNA-bd_sf"/>
</dbReference>
<dbReference type="InterPro" id="IPR036388">
    <property type="entry name" value="WH-like_DNA-bd_sf"/>
</dbReference>
<comment type="similarity">
    <text evidence="1">Belongs to the BlaI transcriptional regulatory family.</text>
</comment>
<feature type="region of interest" description="Disordered" evidence="5">
    <location>
        <begin position="1"/>
        <end position="20"/>
    </location>
</feature>
<keyword evidence="3" id="KW-0238">DNA-binding</keyword>
<gene>
    <name evidence="6" type="ORF">ACFP4F_23195</name>
</gene>
<evidence type="ECO:0000256" key="4">
    <source>
        <dbReference type="ARBA" id="ARBA00023163"/>
    </source>
</evidence>
<evidence type="ECO:0000256" key="1">
    <source>
        <dbReference type="ARBA" id="ARBA00011046"/>
    </source>
</evidence>
<evidence type="ECO:0000313" key="7">
    <source>
        <dbReference type="Proteomes" id="UP001596139"/>
    </source>
</evidence>
<name>A0ABW1MP23_9ACTN</name>
<dbReference type="Pfam" id="PF03965">
    <property type="entry name" value="Penicillinase_R"/>
    <property type="match status" value="1"/>
</dbReference>
<dbReference type="SUPFAM" id="SSF46785">
    <property type="entry name" value="Winged helix' DNA-binding domain"/>
    <property type="match status" value="1"/>
</dbReference>